<dbReference type="OrthoDB" id="57698at2759"/>
<dbReference type="SUPFAM" id="SSF55681">
    <property type="entry name" value="Class II aaRS and biotin synthetases"/>
    <property type="match status" value="3"/>
</dbReference>
<keyword evidence="3" id="KW-1185">Reference proteome</keyword>
<sequence>MEDAMLKLLTQDSVLKASGQVDIDTDHMFKDDKIRELKHILAVLNDLCPEKLGAKNEYDIVETITRNPLFETQLDVDSEYKCLVTTTQDIFDHFEDLHYLNGHKFPFTVAIIHKANRNEISPRKHLLSRFTLALIEHFVDPDDKSHQKYSQVSNLEFLMFPRNEQMSGQFAKRLRLGEAVSKGIVKNESLAYFIGRVYLYLTRLGIDEKRLRFRQNLPNVMDHYAEDCWMAEIETSCGWSECVWIADRSHVSLLGIDEKRLRFRQNLPNVMDHYAEDCWMAEIETSCGWSECVWIADRSHDKIGAFLEAKEKLAQPKKVEKVVIKPIHKELRPAFEGDRIKVVEALKLMNDKDAMAMKAALESKGEVQFEVCALKKTVTIKRSMGIVKNESLAYFIGRVYLYLTRLGIDEKRLRFRQNLPNVMDHYAEDCWMAEIETSCGWSECVWIADRSHDKIGASLEAKEKLAQPKKVEKVVIKPIHKELRPAFEGDRIKVVEALKMMNDKDAMAMKAALESKGDVQFEVCALKKTVTIKRSMDQQCEELAKQINNSLKAAGISSVVYPWDDSTIEQQYTRADENGVPFSITVVSTSSVTIRDRDTQVQIFDQQCEELAKQINNSLKAAGISSVVYPWDDSTIEQQYTRADENGVPFSITVVSTSSVTIRDRDTQIQIFDLKDGCHLEAL</sequence>
<feature type="domain" description="Anticodon-binding" evidence="1">
    <location>
        <begin position="606"/>
        <end position="669"/>
    </location>
</feature>
<dbReference type="PANTHER" id="PTHR10745">
    <property type="entry name" value="GLYCYL-TRNA SYNTHETASE/DNA POLYMERASE SUBUNIT GAMMA-2"/>
    <property type="match status" value="1"/>
</dbReference>
<evidence type="ECO:0000313" key="3">
    <source>
        <dbReference type="Proteomes" id="UP000245207"/>
    </source>
</evidence>
<dbReference type="InterPro" id="IPR036621">
    <property type="entry name" value="Anticodon-bd_dom_sf"/>
</dbReference>
<dbReference type="AlphaFoldDB" id="A0A2U1Q7A8"/>
<evidence type="ECO:0000313" key="2">
    <source>
        <dbReference type="EMBL" id="PWA93884.1"/>
    </source>
</evidence>
<dbReference type="Pfam" id="PF03129">
    <property type="entry name" value="HGTP_anticodon"/>
    <property type="match status" value="2"/>
</dbReference>
<name>A0A2U1Q7A8_ARTAN</name>
<evidence type="ECO:0000259" key="1">
    <source>
        <dbReference type="Pfam" id="PF03129"/>
    </source>
</evidence>
<dbReference type="GO" id="GO:0070150">
    <property type="term" value="P:mitochondrial glycyl-tRNA aminoacylation"/>
    <property type="evidence" value="ECO:0007669"/>
    <property type="project" value="TreeGrafter"/>
</dbReference>
<reference evidence="2 3" key="1">
    <citation type="journal article" date="2018" name="Mol. Plant">
        <title>The genome of Artemisia annua provides insight into the evolution of Asteraceae family and artemisinin biosynthesis.</title>
        <authorList>
            <person name="Shen Q."/>
            <person name="Zhang L."/>
            <person name="Liao Z."/>
            <person name="Wang S."/>
            <person name="Yan T."/>
            <person name="Shi P."/>
            <person name="Liu M."/>
            <person name="Fu X."/>
            <person name="Pan Q."/>
            <person name="Wang Y."/>
            <person name="Lv Z."/>
            <person name="Lu X."/>
            <person name="Zhang F."/>
            <person name="Jiang W."/>
            <person name="Ma Y."/>
            <person name="Chen M."/>
            <person name="Hao X."/>
            <person name="Li L."/>
            <person name="Tang Y."/>
            <person name="Lv G."/>
            <person name="Zhou Y."/>
            <person name="Sun X."/>
            <person name="Brodelius P.E."/>
            <person name="Rose J.K.C."/>
            <person name="Tang K."/>
        </authorList>
    </citation>
    <scope>NUCLEOTIDE SEQUENCE [LARGE SCALE GENOMIC DNA]</scope>
    <source>
        <strain evidence="3">cv. Huhao1</strain>
        <tissue evidence="2">Leaf</tissue>
    </source>
</reference>
<proteinExistence type="predicted"/>
<dbReference type="SUPFAM" id="SSF52954">
    <property type="entry name" value="Class II aaRS ABD-related"/>
    <property type="match status" value="2"/>
</dbReference>
<accession>A0A2U1Q7A8</accession>
<comment type="caution">
    <text evidence="2">The sequence shown here is derived from an EMBL/GenBank/DDBJ whole genome shotgun (WGS) entry which is preliminary data.</text>
</comment>
<dbReference type="InterPro" id="IPR027031">
    <property type="entry name" value="Gly-tRNA_synthase/POLG2"/>
</dbReference>
<dbReference type="InterPro" id="IPR004154">
    <property type="entry name" value="Anticodon-bd"/>
</dbReference>
<organism evidence="2 3">
    <name type="scientific">Artemisia annua</name>
    <name type="common">Sweet wormwood</name>
    <dbReference type="NCBI Taxonomy" id="35608"/>
    <lineage>
        <taxon>Eukaryota</taxon>
        <taxon>Viridiplantae</taxon>
        <taxon>Streptophyta</taxon>
        <taxon>Embryophyta</taxon>
        <taxon>Tracheophyta</taxon>
        <taxon>Spermatophyta</taxon>
        <taxon>Magnoliopsida</taxon>
        <taxon>eudicotyledons</taxon>
        <taxon>Gunneridae</taxon>
        <taxon>Pentapetalae</taxon>
        <taxon>asterids</taxon>
        <taxon>campanulids</taxon>
        <taxon>Asterales</taxon>
        <taxon>Asteraceae</taxon>
        <taxon>Asteroideae</taxon>
        <taxon>Anthemideae</taxon>
        <taxon>Artemisiinae</taxon>
        <taxon>Artemisia</taxon>
    </lineage>
</organism>
<dbReference type="Gene3D" id="3.40.50.800">
    <property type="entry name" value="Anticodon-binding domain"/>
    <property type="match status" value="2"/>
</dbReference>
<dbReference type="Proteomes" id="UP000245207">
    <property type="component" value="Unassembled WGS sequence"/>
</dbReference>
<dbReference type="Gene3D" id="3.30.930.10">
    <property type="entry name" value="Bira Bifunctional Protein, Domain 2"/>
    <property type="match status" value="3"/>
</dbReference>
<gene>
    <name evidence="2" type="ORF">CTI12_AA065380</name>
</gene>
<dbReference type="GO" id="GO:0004820">
    <property type="term" value="F:glycine-tRNA ligase activity"/>
    <property type="evidence" value="ECO:0007669"/>
    <property type="project" value="TreeGrafter"/>
</dbReference>
<dbReference type="InterPro" id="IPR045864">
    <property type="entry name" value="aa-tRNA-synth_II/BPL/LPL"/>
</dbReference>
<dbReference type="STRING" id="35608.A0A2U1Q7A8"/>
<dbReference type="GO" id="GO:0005739">
    <property type="term" value="C:mitochondrion"/>
    <property type="evidence" value="ECO:0007669"/>
    <property type="project" value="TreeGrafter"/>
</dbReference>
<protein>
    <recommendedName>
        <fullName evidence="1">Anticodon-binding domain-containing protein</fullName>
    </recommendedName>
</protein>
<dbReference type="EMBL" id="PKPP01000349">
    <property type="protein sequence ID" value="PWA93884.1"/>
    <property type="molecule type" value="Genomic_DNA"/>
</dbReference>
<feature type="domain" description="Anticodon-binding" evidence="1">
    <location>
        <begin position="533"/>
        <end position="602"/>
    </location>
</feature>
<dbReference type="PANTHER" id="PTHR10745:SF0">
    <property type="entry name" value="GLYCINE--TRNA LIGASE"/>
    <property type="match status" value="1"/>
</dbReference>